<reference evidence="1 2" key="1">
    <citation type="journal article" date="2022" name="G3 (Bethesda)">
        <title>Whole-genome sequence and methylome profiling of the almond [Prunus dulcis (Mill.) D.A. Webb] cultivar 'Nonpareil'.</title>
        <authorList>
            <person name="D'Amico-Willman K.M."/>
            <person name="Ouma W.Z."/>
            <person name="Meulia T."/>
            <person name="Sideli G.M."/>
            <person name="Gradziel T.M."/>
            <person name="Fresnedo-Ramirez J."/>
        </authorList>
    </citation>
    <scope>NUCLEOTIDE SEQUENCE [LARGE SCALE GENOMIC DNA]</scope>
    <source>
        <strain evidence="1">Clone GOH B32 T37-40</strain>
    </source>
</reference>
<evidence type="ECO:0000313" key="1">
    <source>
        <dbReference type="EMBL" id="KAI5344849.1"/>
    </source>
</evidence>
<dbReference type="Proteomes" id="UP001054821">
    <property type="component" value="Chromosome 2"/>
</dbReference>
<evidence type="ECO:0000313" key="2">
    <source>
        <dbReference type="Proteomes" id="UP001054821"/>
    </source>
</evidence>
<dbReference type="EMBL" id="JAJFAZ020000002">
    <property type="protein sequence ID" value="KAI5344849.1"/>
    <property type="molecule type" value="Genomic_DNA"/>
</dbReference>
<comment type="caution">
    <text evidence="1">The sequence shown here is derived from an EMBL/GenBank/DDBJ whole genome shotgun (WGS) entry which is preliminary data.</text>
</comment>
<keyword evidence="2" id="KW-1185">Reference proteome</keyword>
<proteinExistence type="predicted"/>
<name>A0AAD4WK50_PRUDU</name>
<protein>
    <submittedName>
        <fullName evidence="1">Uncharacterized protein</fullName>
    </submittedName>
</protein>
<accession>A0AAD4WK50</accession>
<organism evidence="1 2">
    <name type="scientific">Prunus dulcis</name>
    <name type="common">Almond</name>
    <name type="synonym">Amygdalus dulcis</name>
    <dbReference type="NCBI Taxonomy" id="3755"/>
    <lineage>
        <taxon>Eukaryota</taxon>
        <taxon>Viridiplantae</taxon>
        <taxon>Streptophyta</taxon>
        <taxon>Embryophyta</taxon>
        <taxon>Tracheophyta</taxon>
        <taxon>Spermatophyta</taxon>
        <taxon>Magnoliopsida</taxon>
        <taxon>eudicotyledons</taxon>
        <taxon>Gunneridae</taxon>
        <taxon>Pentapetalae</taxon>
        <taxon>rosids</taxon>
        <taxon>fabids</taxon>
        <taxon>Rosales</taxon>
        <taxon>Rosaceae</taxon>
        <taxon>Amygdaloideae</taxon>
        <taxon>Amygdaleae</taxon>
        <taxon>Prunus</taxon>
    </lineage>
</organism>
<gene>
    <name evidence="1" type="ORF">L3X38_012726</name>
</gene>
<sequence>MTCDSHIKEHNTNLQEDRVYIFLDGLDDRLDNAHNDVLQMALFPTVEPTYAFIRLEDLRQAVMMDTQVLTSASLAAKGTHQPAGHPLTSRPSQPSSFAFVPLQIQSYTTVVGSSSCHEQQNSIVGLGLKRLVALKNATDCMRLKSLLI</sequence>
<dbReference type="AlphaFoldDB" id="A0AAD4WK50"/>